<protein>
    <submittedName>
        <fullName evidence="3">Uncharacterized protein</fullName>
    </submittedName>
</protein>
<reference evidence="3" key="1">
    <citation type="submission" date="2021-02" db="EMBL/GenBank/DDBJ databases">
        <authorList>
            <person name="Nowell W R."/>
        </authorList>
    </citation>
    <scope>NUCLEOTIDE SEQUENCE</scope>
</reference>
<name>A0A821KYA9_9BILA</name>
<organism evidence="3 4">
    <name type="scientific">Rotaria socialis</name>
    <dbReference type="NCBI Taxonomy" id="392032"/>
    <lineage>
        <taxon>Eukaryota</taxon>
        <taxon>Metazoa</taxon>
        <taxon>Spiralia</taxon>
        <taxon>Gnathifera</taxon>
        <taxon>Rotifera</taxon>
        <taxon>Eurotatoria</taxon>
        <taxon>Bdelloidea</taxon>
        <taxon>Philodinida</taxon>
        <taxon>Philodinidae</taxon>
        <taxon>Rotaria</taxon>
    </lineage>
</organism>
<evidence type="ECO:0000256" key="2">
    <source>
        <dbReference type="SAM" id="MobiDB-lite"/>
    </source>
</evidence>
<evidence type="ECO:0000313" key="4">
    <source>
        <dbReference type="Proteomes" id="UP000663873"/>
    </source>
</evidence>
<comment type="caution">
    <text evidence="3">The sequence shown here is derived from an EMBL/GenBank/DDBJ whole genome shotgun (WGS) entry which is preliminary data.</text>
</comment>
<evidence type="ECO:0000313" key="3">
    <source>
        <dbReference type="EMBL" id="CAF4741585.1"/>
    </source>
</evidence>
<gene>
    <name evidence="3" type="ORF">UJA718_LOCUS38409</name>
</gene>
<dbReference type="EMBL" id="CAJOBP010039279">
    <property type="protein sequence ID" value="CAF4741585.1"/>
    <property type="molecule type" value="Genomic_DNA"/>
</dbReference>
<evidence type="ECO:0000256" key="1">
    <source>
        <dbReference type="SAM" id="Coils"/>
    </source>
</evidence>
<keyword evidence="4" id="KW-1185">Reference proteome</keyword>
<keyword evidence="1" id="KW-0175">Coiled coil</keyword>
<feature type="non-terminal residue" evidence="3">
    <location>
        <position position="1"/>
    </location>
</feature>
<sequence>MSSFTTITNDPQNRIQRRLLFEGFNITDSVNSSNRPQSATMFTSTPDHKLHEKENENLDLIPSNESQSSDPCLLQLQSARQLLHSMSRKQVPPTNEQLSTDDPQPRTELFNEANPELVYYKSSLESERSRRKQLETLVDVQQQRLTEAESELIQLRANDHKKTLCMKQLEQMIPNVVDEWKQKETEYKTKLNSLTQQLK</sequence>
<accession>A0A821KYA9</accession>
<feature type="coiled-coil region" evidence="1">
    <location>
        <begin position="124"/>
        <end position="197"/>
    </location>
</feature>
<feature type="region of interest" description="Disordered" evidence="2">
    <location>
        <begin position="87"/>
        <end position="106"/>
    </location>
</feature>
<feature type="compositionally biased region" description="Polar residues" evidence="2">
    <location>
        <begin position="29"/>
        <end position="45"/>
    </location>
</feature>
<dbReference type="Proteomes" id="UP000663873">
    <property type="component" value="Unassembled WGS sequence"/>
</dbReference>
<dbReference type="AlphaFoldDB" id="A0A821KYA9"/>
<feature type="compositionally biased region" description="Polar residues" evidence="2">
    <location>
        <begin position="92"/>
        <end position="102"/>
    </location>
</feature>
<proteinExistence type="predicted"/>
<feature type="region of interest" description="Disordered" evidence="2">
    <location>
        <begin position="29"/>
        <end position="50"/>
    </location>
</feature>